<dbReference type="NCBIfam" id="NF000612">
    <property type="entry name" value="PRK00019.1"/>
    <property type="match status" value="1"/>
</dbReference>
<evidence type="ECO:0000256" key="3">
    <source>
        <dbReference type="ARBA" id="ARBA00022730"/>
    </source>
</evidence>
<dbReference type="SUPFAM" id="SSF143800">
    <property type="entry name" value="L28p-like"/>
    <property type="match status" value="1"/>
</dbReference>
<protein>
    <recommendedName>
        <fullName evidence="7 8">Large ribosomal subunit protein bL31</fullName>
    </recommendedName>
</protein>
<dbReference type="InterPro" id="IPR034704">
    <property type="entry name" value="Ribosomal_bL28/bL31-like_sf"/>
</dbReference>
<feature type="binding site" evidence="8">
    <location>
        <position position="36"/>
    </location>
    <ligand>
        <name>Zn(2+)</name>
        <dbReference type="ChEBI" id="CHEBI:29105"/>
    </ligand>
</feature>
<dbReference type="InterPro" id="IPR042105">
    <property type="entry name" value="Ribosomal_bL31_sf"/>
</dbReference>
<dbReference type="NCBIfam" id="TIGR00105">
    <property type="entry name" value="L31"/>
    <property type="match status" value="1"/>
</dbReference>
<evidence type="ECO:0000256" key="1">
    <source>
        <dbReference type="ARBA" id="ARBA00009296"/>
    </source>
</evidence>
<dbReference type="PRINTS" id="PR01249">
    <property type="entry name" value="RIBOSOMALL31"/>
</dbReference>
<gene>
    <name evidence="8 9" type="primary">rpmE</name>
    <name evidence="9" type="ORF">PQO03_10515</name>
</gene>
<dbReference type="RefSeq" id="WP_274150211.1">
    <property type="nucleotide sequence ID" value="NZ_CP117811.1"/>
</dbReference>
<evidence type="ECO:0000256" key="5">
    <source>
        <dbReference type="ARBA" id="ARBA00022980"/>
    </source>
</evidence>
<feature type="binding site" evidence="8">
    <location>
        <position position="39"/>
    </location>
    <ligand>
        <name>Zn(2+)</name>
        <dbReference type="ChEBI" id="CHEBI:29105"/>
    </ligand>
</feature>
<comment type="subunit">
    <text evidence="2 8">Part of the 50S ribosomal subunit.</text>
</comment>
<evidence type="ECO:0000256" key="2">
    <source>
        <dbReference type="ARBA" id="ARBA00011838"/>
    </source>
</evidence>
<dbReference type="InterPro" id="IPR002150">
    <property type="entry name" value="Ribosomal_bL31"/>
</dbReference>
<dbReference type="EMBL" id="CP117811">
    <property type="protein sequence ID" value="WDE96146.1"/>
    <property type="molecule type" value="Genomic_DNA"/>
</dbReference>
<evidence type="ECO:0000313" key="9">
    <source>
        <dbReference type="EMBL" id="WDE96146.1"/>
    </source>
</evidence>
<evidence type="ECO:0000256" key="8">
    <source>
        <dbReference type="HAMAP-Rule" id="MF_00501"/>
    </source>
</evidence>
<keyword evidence="4 8" id="KW-0694">RNA-binding</keyword>
<keyword evidence="6 8" id="KW-0687">Ribonucleoprotein</keyword>
<comment type="cofactor">
    <cofactor evidence="8">
        <name>Zn(2+)</name>
        <dbReference type="ChEBI" id="CHEBI:29105"/>
    </cofactor>
    <text evidence="8">Binds 1 zinc ion per subunit.</text>
</comment>
<feature type="binding site" evidence="8">
    <location>
        <position position="18"/>
    </location>
    <ligand>
        <name>Zn(2+)</name>
        <dbReference type="ChEBI" id="CHEBI:29105"/>
    </ligand>
</feature>
<dbReference type="HAMAP" id="MF_00501">
    <property type="entry name" value="Ribosomal_bL31_1"/>
    <property type="match status" value="1"/>
</dbReference>
<evidence type="ECO:0000256" key="6">
    <source>
        <dbReference type="ARBA" id="ARBA00023274"/>
    </source>
</evidence>
<keyword evidence="10" id="KW-1185">Reference proteome</keyword>
<dbReference type="Proteomes" id="UP001214250">
    <property type="component" value="Chromosome 1"/>
</dbReference>
<dbReference type="InterPro" id="IPR027491">
    <property type="entry name" value="Ribosomal_bL31_A"/>
</dbReference>
<reference evidence="9 10" key="1">
    <citation type="submission" date="2023-02" db="EMBL/GenBank/DDBJ databases">
        <title>Genome sequence of Lentisphaera profundi SAORIC-696.</title>
        <authorList>
            <person name="Kim e."/>
            <person name="Cho J.-C."/>
            <person name="Choi A."/>
            <person name="Kang I."/>
        </authorList>
    </citation>
    <scope>NUCLEOTIDE SEQUENCE [LARGE SCALE GENOMIC DNA]</scope>
    <source>
        <strain evidence="9 10">SAORIC-696</strain>
    </source>
</reference>
<dbReference type="PANTHER" id="PTHR33280:SF1">
    <property type="entry name" value="LARGE RIBOSOMAL SUBUNIT PROTEIN BL31C"/>
    <property type="match status" value="1"/>
</dbReference>
<dbReference type="PANTHER" id="PTHR33280">
    <property type="entry name" value="50S RIBOSOMAL PROTEIN L31, CHLOROPLASTIC"/>
    <property type="match status" value="1"/>
</dbReference>
<comment type="similarity">
    <text evidence="1 8">Belongs to the bacterial ribosomal protein bL31 family. Type A subfamily.</text>
</comment>
<keyword evidence="3 8" id="KW-0699">rRNA-binding</keyword>
<keyword evidence="5 8" id="KW-0689">Ribosomal protein</keyword>
<dbReference type="Gene3D" id="4.10.830.30">
    <property type="entry name" value="Ribosomal protein L31"/>
    <property type="match status" value="1"/>
</dbReference>
<feature type="binding site" evidence="8">
    <location>
        <position position="16"/>
    </location>
    <ligand>
        <name>Zn(2+)</name>
        <dbReference type="ChEBI" id="CHEBI:29105"/>
    </ligand>
</feature>
<sequence length="67" mass="7556">MKTDIHPEYTEATVSCACGTTWDIKSTRKEVKVGICSNCHPFYTGTARNADVEGRIDAFNRRFAQKK</sequence>
<evidence type="ECO:0000256" key="7">
    <source>
        <dbReference type="ARBA" id="ARBA00035687"/>
    </source>
</evidence>
<dbReference type="GO" id="GO:0005840">
    <property type="term" value="C:ribosome"/>
    <property type="evidence" value="ECO:0007669"/>
    <property type="project" value="UniProtKB-KW"/>
</dbReference>
<keyword evidence="8" id="KW-0479">Metal-binding</keyword>
<evidence type="ECO:0000313" key="10">
    <source>
        <dbReference type="Proteomes" id="UP001214250"/>
    </source>
</evidence>
<evidence type="ECO:0000256" key="4">
    <source>
        <dbReference type="ARBA" id="ARBA00022884"/>
    </source>
</evidence>
<keyword evidence="8" id="KW-0862">Zinc</keyword>
<dbReference type="Pfam" id="PF01197">
    <property type="entry name" value="Ribosomal_L31"/>
    <property type="match status" value="1"/>
</dbReference>
<comment type="function">
    <text evidence="8">Binds the 23S rRNA.</text>
</comment>
<accession>A0ABY7VTJ1</accession>
<organism evidence="9 10">
    <name type="scientific">Lentisphaera profundi</name>
    <dbReference type="NCBI Taxonomy" id="1658616"/>
    <lineage>
        <taxon>Bacteria</taxon>
        <taxon>Pseudomonadati</taxon>
        <taxon>Lentisphaerota</taxon>
        <taxon>Lentisphaeria</taxon>
        <taxon>Lentisphaerales</taxon>
        <taxon>Lentisphaeraceae</taxon>
        <taxon>Lentisphaera</taxon>
    </lineage>
</organism>
<proteinExistence type="inferred from homology"/>
<name>A0ABY7VTJ1_9BACT</name>